<dbReference type="PANTHER" id="PTHR21011:SF1">
    <property type="entry name" value="SMALL RIBOSOMAL SUBUNIT PROTEIN BS6M"/>
    <property type="match status" value="1"/>
</dbReference>
<sequence length="144" mass="16645">MSEKPYYETMYILRPDIPEEEVDSHLKKYSEILEKSGTEVLDSQMRGKRRLAYPIAKHKEGIYVQLSHKGNGQQVATLERAMRLSEDVIRYLTVKQDGPLPTPKSTSKDDEPEKSETEKEEIKPIEEKTESTAKNEKTEDSKEE</sequence>
<evidence type="ECO:0000256" key="3">
    <source>
        <dbReference type="ARBA" id="ARBA00022884"/>
    </source>
</evidence>
<dbReference type="PROSITE" id="PS01048">
    <property type="entry name" value="RIBOSOMAL_S6"/>
    <property type="match status" value="1"/>
</dbReference>
<dbReference type="InterPro" id="IPR000529">
    <property type="entry name" value="Ribosomal_bS6"/>
</dbReference>
<protein>
    <recommendedName>
        <fullName evidence="7 8">Small ribosomal subunit protein bS6</fullName>
    </recommendedName>
</protein>
<dbReference type="GO" id="GO:0070181">
    <property type="term" value="F:small ribosomal subunit rRNA binding"/>
    <property type="evidence" value="ECO:0007669"/>
    <property type="project" value="TreeGrafter"/>
</dbReference>
<organism evidence="10">
    <name type="scientific">Prochlorococcus marinus str. P0903-H212</name>
    <dbReference type="NCBI Taxonomy" id="1622208"/>
    <lineage>
        <taxon>Bacteria</taxon>
        <taxon>Bacillati</taxon>
        <taxon>Cyanobacteriota</taxon>
        <taxon>Cyanophyceae</taxon>
        <taxon>Synechococcales</taxon>
        <taxon>Prochlorococcaceae</taxon>
        <taxon>Prochlorococcus</taxon>
    </lineage>
</organism>
<dbReference type="InterPro" id="IPR020814">
    <property type="entry name" value="Ribosomal_S6_plastid/chlpt"/>
</dbReference>
<dbReference type="InterPro" id="IPR035980">
    <property type="entry name" value="Ribosomal_bS6_sf"/>
</dbReference>
<comment type="similarity">
    <text evidence="1 8">Belongs to the bacterial ribosomal protein bS6 family.</text>
</comment>
<dbReference type="AlphaFoldDB" id="A0A0D5A3J8"/>
<keyword evidence="3 8" id="KW-0694">RNA-binding</keyword>
<dbReference type="GO" id="GO:0005737">
    <property type="term" value="C:cytoplasm"/>
    <property type="evidence" value="ECO:0007669"/>
    <property type="project" value="UniProtKB-ARBA"/>
</dbReference>
<evidence type="ECO:0000256" key="5">
    <source>
        <dbReference type="ARBA" id="ARBA00023274"/>
    </source>
</evidence>
<feature type="region of interest" description="Disordered" evidence="9">
    <location>
        <begin position="94"/>
        <end position="144"/>
    </location>
</feature>
<evidence type="ECO:0000256" key="9">
    <source>
        <dbReference type="SAM" id="MobiDB-lite"/>
    </source>
</evidence>
<dbReference type="EMBL" id="KJ947871">
    <property type="protein sequence ID" value="AJW31057.1"/>
    <property type="molecule type" value="Genomic_DNA"/>
</dbReference>
<dbReference type="Gene3D" id="3.30.70.60">
    <property type="match status" value="1"/>
</dbReference>
<evidence type="ECO:0000256" key="7">
    <source>
        <dbReference type="ARBA" id="ARBA00035294"/>
    </source>
</evidence>
<feature type="compositionally biased region" description="Basic and acidic residues" evidence="9">
    <location>
        <begin position="106"/>
        <end position="144"/>
    </location>
</feature>
<dbReference type="GO" id="GO:0005840">
    <property type="term" value="C:ribosome"/>
    <property type="evidence" value="ECO:0007669"/>
    <property type="project" value="UniProtKB-KW"/>
</dbReference>
<evidence type="ECO:0000256" key="6">
    <source>
        <dbReference type="ARBA" id="ARBA00035104"/>
    </source>
</evidence>
<evidence type="ECO:0000313" key="10">
    <source>
        <dbReference type="EMBL" id="AJW31057.1"/>
    </source>
</evidence>
<gene>
    <name evidence="8" type="primary">rpsF</name>
    <name evidence="8" type="synonym">rps6</name>
    <name evidence="10" type="ORF">FA03_0228</name>
</gene>
<evidence type="ECO:0000256" key="2">
    <source>
        <dbReference type="ARBA" id="ARBA00022730"/>
    </source>
</evidence>
<dbReference type="SUPFAM" id="SSF54995">
    <property type="entry name" value="Ribosomal protein S6"/>
    <property type="match status" value="1"/>
</dbReference>
<comment type="function">
    <text evidence="6 8">Binds together with bS18 to 16S ribosomal RNA.</text>
</comment>
<keyword evidence="2 8" id="KW-0699">rRNA-binding</keyword>
<dbReference type="PANTHER" id="PTHR21011">
    <property type="entry name" value="MITOCHONDRIAL 28S RIBOSOMAL PROTEIN S6"/>
    <property type="match status" value="1"/>
</dbReference>
<dbReference type="InterPro" id="IPR014717">
    <property type="entry name" value="Transl_elong_EF1B/ribsomal_bS6"/>
</dbReference>
<dbReference type="Pfam" id="PF01250">
    <property type="entry name" value="Ribosomal_S6"/>
    <property type="match status" value="1"/>
</dbReference>
<dbReference type="CDD" id="cd15487">
    <property type="entry name" value="bS6_chloro_cyano"/>
    <property type="match status" value="1"/>
</dbReference>
<dbReference type="GO" id="GO:0006412">
    <property type="term" value="P:translation"/>
    <property type="evidence" value="ECO:0007669"/>
    <property type="project" value="UniProtKB-UniRule"/>
</dbReference>
<evidence type="ECO:0000256" key="8">
    <source>
        <dbReference type="HAMAP-Rule" id="MF_00360"/>
    </source>
</evidence>
<dbReference type="HAMAP" id="MF_00360">
    <property type="entry name" value="Ribosomal_bS6"/>
    <property type="match status" value="1"/>
</dbReference>
<evidence type="ECO:0000256" key="4">
    <source>
        <dbReference type="ARBA" id="ARBA00022980"/>
    </source>
</evidence>
<dbReference type="GO" id="GO:1990904">
    <property type="term" value="C:ribonucleoprotein complex"/>
    <property type="evidence" value="ECO:0007669"/>
    <property type="project" value="UniProtKB-KW"/>
</dbReference>
<reference evidence="10" key="1">
    <citation type="submission" date="2014-06" db="EMBL/GenBank/DDBJ databases">
        <authorList>
            <person name="Berube P.M."/>
        </authorList>
    </citation>
    <scope>NUCLEOTIDE SEQUENCE</scope>
    <source>
        <strain evidence="10">P0903-H212</strain>
    </source>
</reference>
<dbReference type="InterPro" id="IPR020815">
    <property type="entry name" value="Ribosomal_bS6_CS"/>
</dbReference>
<dbReference type="GO" id="GO:0003735">
    <property type="term" value="F:structural constituent of ribosome"/>
    <property type="evidence" value="ECO:0007669"/>
    <property type="project" value="InterPro"/>
</dbReference>
<dbReference type="NCBIfam" id="TIGR00166">
    <property type="entry name" value="S6"/>
    <property type="match status" value="1"/>
</dbReference>
<keyword evidence="5 8" id="KW-0687">Ribonucleoprotein</keyword>
<accession>A0A0D5A3J8</accession>
<evidence type="ECO:0000256" key="1">
    <source>
        <dbReference type="ARBA" id="ARBA00009512"/>
    </source>
</evidence>
<keyword evidence="4 8" id="KW-0689">Ribosomal protein</keyword>
<name>A0A0D5A3J8_PROMR</name>
<proteinExistence type="inferred from homology"/>